<evidence type="ECO:0000256" key="1">
    <source>
        <dbReference type="ARBA" id="ARBA00001947"/>
    </source>
</evidence>
<evidence type="ECO:0000313" key="9">
    <source>
        <dbReference type="EMBL" id="MBN7819142.1"/>
    </source>
</evidence>
<proteinExistence type="inferred from homology"/>
<keyword evidence="6" id="KW-0482">Metalloprotease</keyword>
<dbReference type="SUPFAM" id="SSF53187">
    <property type="entry name" value="Zn-dependent exopeptidases"/>
    <property type="match status" value="1"/>
</dbReference>
<dbReference type="SUPFAM" id="SSF52317">
    <property type="entry name" value="Class I glutamine amidotransferase-like"/>
    <property type="match status" value="1"/>
</dbReference>
<dbReference type="PANTHER" id="PTHR11705:SF143">
    <property type="entry name" value="SLL0236 PROTEIN"/>
    <property type="match status" value="1"/>
</dbReference>
<organism evidence="9 10">
    <name type="scientific">Bowmanella yangjiangensis</name>
    <dbReference type="NCBI Taxonomy" id="2811230"/>
    <lineage>
        <taxon>Bacteria</taxon>
        <taxon>Pseudomonadati</taxon>
        <taxon>Pseudomonadota</taxon>
        <taxon>Gammaproteobacteria</taxon>
        <taxon>Alteromonadales</taxon>
        <taxon>Alteromonadaceae</taxon>
        <taxon>Bowmanella</taxon>
    </lineage>
</organism>
<keyword evidence="10" id="KW-1185">Reference proteome</keyword>
<accession>A0ABS3CPV7</accession>
<name>A0ABS3CPV7_9ALTE</name>
<reference evidence="9 10" key="1">
    <citation type="submission" date="2021-03" db="EMBL/GenBank/DDBJ databases">
        <title>novel species isolated from a fishpond in China.</title>
        <authorList>
            <person name="Lu H."/>
            <person name="Cai Z."/>
        </authorList>
    </citation>
    <scope>NUCLEOTIDE SEQUENCE [LARGE SCALE GENOMIC DNA]</scope>
    <source>
        <strain evidence="9 10">Y57</strain>
    </source>
</reference>
<evidence type="ECO:0000259" key="8">
    <source>
        <dbReference type="PROSITE" id="PS52035"/>
    </source>
</evidence>
<evidence type="ECO:0000256" key="7">
    <source>
        <dbReference type="PROSITE-ProRule" id="PRU01379"/>
    </source>
</evidence>
<dbReference type="PANTHER" id="PTHR11705">
    <property type="entry name" value="PROTEASE FAMILY M14 CARBOXYPEPTIDASE A,B"/>
    <property type="match status" value="1"/>
</dbReference>
<dbReference type="Proteomes" id="UP000663992">
    <property type="component" value="Unassembled WGS sequence"/>
</dbReference>
<keyword evidence="3" id="KW-0645">Protease</keyword>
<comment type="caution">
    <text evidence="9">The sequence shown here is derived from an EMBL/GenBank/DDBJ whole genome shotgun (WGS) entry which is preliminary data.</text>
</comment>
<sequence length="842" mass="93490">MVWLLTAPLCLAQVSSDLDYLPNDIQYDANVPTPESVLGYPVGTWHVRHDQIVQYLYKLAESSPRVSIEEIGRSHEHRPILLLTFSSEQNHKNLPSLRQSHLEALNGTKQTASPLVLWMGYSVHGNEPSGANAGLLVAYYLAAAQGPKIEKLLNETVILLEPALNPDGLSRFAQWANMHKGLNLVSDPNHREHREGWPSGRTNHYWFDLNRDWLLLTHPESRARISKFHEWRPHVLTDFHEMGTNSTFFFQPGIPTRKNPWTPDENVELTHDLGKFHASALDAAGQLYYTQEDFDDFYYGKGSTYPDSMGSVGILFEQASSRGHLQDSVHGPLSFPATIQNQVTTSMSTFEGALANAQQLKRFQQGFAAQTEKLASKDKLSGYLLTEEKDKSRFKALLAILEQHHIRMHGLSKDMELEGRSYASDNTVFVPLEQPQYRLIKSIFSTRTSFNDNTFYDVSNWNLPLAFDIDFKEVEKGAWRKLPLSDSLPSLVTEASDLADGAYAYAFSWQDSNAPKLLQSLLAAGIKVKVAGGAFTATTNHGDIAFEAGSVIIPRALAQPEGWRSTIDKASRAAGIKVWSVTSGLTAQGSDLGSRHMAMVTAPKVLLVGGEGTSQYEVGEVWHYLDQHVGLPASIIELDRLNNLTLADYSHILMVDGNYRNLDEKLVDKLAAWIKQGGVFITQKNAAKLAAQQEWLQASFASDKEIQDAFDTKTLSFADQEALQGKQRIAGAVFAGQVDLSHPLAFGYSDADVAFLRNTNMVMQAADKPFITVSKYKNKALQAGYASEEMQKLLSGSTNLVANKMGKGIVIGTTDNLTFRGYWYGTSRFLSNAIYLSPLMSN</sequence>
<dbReference type="InterPro" id="IPR029062">
    <property type="entry name" value="Class_I_gatase-like"/>
</dbReference>
<gene>
    <name evidence="9" type="ORF">J0A65_04655</name>
</gene>
<protein>
    <submittedName>
        <fullName evidence="9">Peptidase M14</fullName>
    </submittedName>
</protein>
<keyword evidence="5" id="KW-0862">Zinc</keyword>
<comment type="cofactor">
    <cofactor evidence="1">
        <name>Zn(2+)</name>
        <dbReference type="ChEBI" id="CHEBI:29105"/>
    </cofactor>
</comment>
<comment type="similarity">
    <text evidence="2 7">Belongs to the peptidase M14 family.</text>
</comment>
<evidence type="ECO:0000313" key="10">
    <source>
        <dbReference type="Proteomes" id="UP000663992"/>
    </source>
</evidence>
<evidence type="ECO:0000256" key="3">
    <source>
        <dbReference type="ARBA" id="ARBA00022670"/>
    </source>
</evidence>
<dbReference type="Pfam" id="PF00246">
    <property type="entry name" value="Peptidase_M14"/>
    <property type="match status" value="1"/>
</dbReference>
<dbReference type="EMBL" id="JAFKCS010000003">
    <property type="protein sequence ID" value="MBN7819142.1"/>
    <property type="molecule type" value="Genomic_DNA"/>
</dbReference>
<dbReference type="PROSITE" id="PS52035">
    <property type="entry name" value="PEPTIDASE_M14"/>
    <property type="match status" value="1"/>
</dbReference>
<comment type="caution">
    <text evidence="7">Lacks conserved residue(s) required for the propagation of feature annotation.</text>
</comment>
<evidence type="ECO:0000256" key="4">
    <source>
        <dbReference type="ARBA" id="ARBA00022801"/>
    </source>
</evidence>
<dbReference type="SMART" id="SM00631">
    <property type="entry name" value="Zn_pept"/>
    <property type="match status" value="1"/>
</dbReference>
<dbReference type="Gene3D" id="3.40.630.10">
    <property type="entry name" value="Zn peptidases"/>
    <property type="match status" value="1"/>
</dbReference>
<feature type="domain" description="Peptidase M14" evidence="8">
    <location>
        <begin position="45"/>
        <end position="360"/>
    </location>
</feature>
<evidence type="ECO:0000256" key="5">
    <source>
        <dbReference type="ARBA" id="ARBA00022833"/>
    </source>
</evidence>
<keyword evidence="4" id="KW-0378">Hydrolase</keyword>
<dbReference type="CDD" id="cd06238">
    <property type="entry name" value="M14-like"/>
    <property type="match status" value="1"/>
</dbReference>
<dbReference type="InterPro" id="IPR000834">
    <property type="entry name" value="Peptidase_M14"/>
</dbReference>
<evidence type="ECO:0000256" key="6">
    <source>
        <dbReference type="ARBA" id="ARBA00023049"/>
    </source>
</evidence>
<evidence type="ECO:0000256" key="2">
    <source>
        <dbReference type="ARBA" id="ARBA00005988"/>
    </source>
</evidence>